<sequence length="371" mass="41258">MAGTMANNVMKQLIQKCVDGASSIELCKFGDAQIVKETSTVFKKEKEMLKGVAFPTAVCVNECVCHYSPLDSESKIIIMKTGDVVKLDLAVHIDGFIAALAHTLVVGCTKDNPVTDRRADVINAAYLCSEAALRLIKPGNKTNEVTKAVDKISESFKCKAVQGMLSHQLQYNRIDGEKTIIQNPNEKQRQDHEESEFEVHEVFAVDCLVSSGEGHPKDMDARTTIYKRNPDIVYQLKMKASRMVLSEVEKKFNTMCFTLRSLEDEKKAKMGIVECYKHDLCTPFPVLWEKEGEFVAQFKFTILIMPNTPMRITDSFFDPDCYKSSHKVTDPELQNLLNASTSKRAAKKKRKKAASKAAAETGDAGAPVAAE</sequence>
<dbReference type="NCBIfam" id="TIGR00495">
    <property type="entry name" value="crvDNA_42K"/>
    <property type="match status" value="1"/>
</dbReference>
<organism evidence="4">
    <name type="scientific">Phallusia mammillata</name>
    <dbReference type="NCBI Taxonomy" id="59560"/>
    <lineage>
        <taxon>Eukaryota</taxon>
        <taxon>Metazoa</taxon>
        <taxon>Chordata</taxon>
        <taxon>Tunicata</taxon>
        <taxon>Ascidiacea</taxon>
        <taxon>Phlebobranchia</taxon>
        <taxon>Ascidiidae</taxon>
        <taxon>Phallusia</taxon>
    </lineage>
</organism>
<dbReference type="Gene3D" id="3.90.230.10">
    <property type="entry name" value="Creatinase/methionine aminopeptidase superfamily"/>
    <property type="match status" value="1"/>
</dbReference>
<accession>A0A6F9DNB0</accession>
<evidence type="ECO:0000259" key="3">
    <source>
        <dbReference type="Pfam" id="PF00557"/>
    </source>
</evidence>
<dbReference type="InterPro" id="IPR004545">
    <property type="entry name" value="PA2G4"/>
</dbReference>
<name>A0A6F9DNB0_9ASCI</name>
<gene>
    <name evidence="4" type="primary">Pa2g4</name>
</gene>
<reference evidence="4" key="1">
    <citation type="submission" date="2020-04" db="EMBL/GenBank/DDBJ databases">
        <authorList>
            <person name="Neveu A P."/>
        </authorList>
    </citation>
    <scope>NUCLEOTIDE SEQUENCE</scope>
    <source>
        <tissue evidence="4">Whole embryo</tissue>
    </source>
</reference>
<proteinExistence type="evidence at transcript level"/>
<dbReference type="PANTHER" id="PTHR10804:SF11">
    <property type="entry name" value="PROLIFERATION-ASSOCIATED PROTEIN 2G4"/>
    <property type="match status" value="1"/>
</dbReference>
<dbReference type="SUPFAM" id="SSF46785">
    <property type="entry name" value="Winged helix' DNA-binding domain"/>
    <property type="match status" value="1"/>
</dbReference>
<dbReference type="Pfam" id="PF00557">
    <property type="entry name" value="Peptidase_M24"/>
    <property type="match status" value="1"/>
</dbReference>
<dbReference type="FunFam" id="1.10.10.10:FF:000029">
    <property type="entry name" value="Proliferation-associated 2G4, a"/>
    <property type="match status" value="1"/>
</dbReference>
<dbReference type="InterPro" id="IPR047113">
    <property type="entry name" value="PA2G4/ARX1"/>
</dbReference>
<protein>
    <submittedName>
        <fullName evidence="4">Proliferation-associated protein 2G4</fullName>
    </submittedName>
</protein>
<dbReference type="InterPro" id="IPR036005">
    <property type="entry name" value="Creatinase/aminopeptidase-like"/>
</dbReference>
<dbReference type="PANTHER" id="PTHR10804">
    <property type="entry name" value="PROTEASE FAMILY M24 METHIONYL AMINOPEPTIDASE, AMINOPEPTIDASE P"/>
    <property type="match status" value="1"/>
</dbReference>
<feature type="domain" description="Peptidase M24" evidence="3">
    <location>
        <begin position="2"/>
        <end position="205"/>
    </location>
</feature>
<feature type="compositionally biased region" description="Basic residues" evidence="2">
    <location>
        <begin position="344"/>
        <end position="354"/>
    </location>
</feature>
<evidence type="ECO:0000256" key="2">
    <source>
        <dbReference type="SAM" id="MobiDB-lite"/>
    </source>
</evidence>
<feature type="region of interest" description="Disordered" evidence="2">
    <location>
        <begin position="339"/>
        <end position="371"/>
    </location>
</feature>
<dbReference type="SUPFAM" id="SSF55920">
    <property type="entry name" value="Creatinase/aminopeptidase"/>
    <property type="match status" value="1"/>
</dbReference>
<dbReference type="AlphaFoldDB" id="A0A6F9DNB0"/>
<dbReference type="Gene3D" id="1.10.10.10">
    <property type="entry name" value="Winged helix-like DNA-binding domain superfamily/Winged helix DNA-binding domain"/>
    <property type="match status" value="1"/>
</dbReference>
<dbReference type="CDD" id="cd01089">
    <property type="entry name" value="PA2G4-like"/>
    <property type="match status" value="1"/>
</dbReference>
<dbReference type="EMBL" id="LR788757">
    <property type="protein sequence ID" value="CAB3264619.1"/>
    <property type="molecule type" value="mRNA"/>
</dbReference>
<dbReference type="InterPro" id="IPR036390">
    <property type="entry name" value="WH_DNA-bd_sf"/>
</dbReference>
<evidence type="ECO:0000256" key="1">
    <source>
        <dbReference type="ARBA" id="ARBA00007319"/>
    </source>
</evidence>
<comment type="similarity">
    <text evidence="1">Belongs to the peptidase M24 family.</text>
</comment>
<evidence type="ECO:0000313" key="4">
    <source>
        <dbReference type="EMBL" id="CAB3264619.1"/>
    </source>
</evidence>
<dbReference type="InterPro" id="IPR000994">
    <property type="entry name" value="Pept_M24"/>
</dbReference>
<dbReference type="InterPro" id="IPR036388">
    <property type="entry name" value="WH-like_DNA-bd_sf"/>
</dbReference>